<dbReference type="RefSeq" id="WP_068842599.1">
    <property type="nucleotide sequence ID" value="NZ_FRBT01000003.1"/>
</dbReference>
<dbReference type="Proteomes" id="UP000184028">
    <property type="component" value="Unassembled WGS sequence"/>
</dbReference>
<dbReference type="OrthoDB" id="1494144at2"/>
<dbReference type="EMBL" id="FRBT01000003">
    <property type="protein sequence ID" value="SHL96440.1"/>
    <property type="molecule type" value="Genomic_DNA"/>
</dbReference>
<protein>
    <submittedName>
        <fullName evidence="1">Uncharacterized protein</fullName>
    </submittedName>
</protein>
<evidence type="ECO:0000313" key="2">
    <source>
        <dbReference type="Proteomes" id="UP000184028"/>
    </source>
</evidence>
<proteinExistence type="predicted"/>
<name>A0A1M7EXJ9_9FLAO</name>
<dbReference type="AlphaFoldDB" id="A0A1M7EXJ9"/>
<accession>A0A1M7EXJ9</accession>
<evidence type="ECO:0000313" key="1">
    <source>
        <dbReference type="EMBL" id="SHL96440.1"/>
    </source>
</evidence>
<gene>
    <name evidence="1" type="ORF">SAMN05444484_103127</name>
</gene>
<reference evidence="2" key="1">
    <citation type="submission" date="2016-11" db="EMBL/GenBank/DDBJ databases">
        <authorList>
            <person name="Varghese N."/>
            <person name="Submissions S."/>
        </authorList>
    </citation>
    <scope>NUCLEOTIDE SEQUENCE [LARGE SCALE GENOMIC DNA]</scope>
    <source>
        <strain evidence="2">DSM 24724</strain>
    </source>
</reference>
<keyword evidence="2" id="KW-1185">Reference proteome</keyword>
<organism evidence="1 2">
    <name type="scientific">Flavobacterium chilense</name>
    <dbReference type="NCBI Taxonomy" id="946677"/>
    <lineage>
        <taxon>Bacteria</taxon>
        <taxon>Pseudomonadati</taxon>
        <taxon>Bacteroidota</taxon>
        <taxon>Flavobacteriia</taxon>
        <taxon>Flavobacteriales</taxon>
        <taxon>Flavobacteriaceae</taxon>
        <taxon>Flavobacterium</taxon>
    </lineage>
</organism>
<sequence length="298" mass="35192">MNKILFFEIQFCSPIPFILLHDEKAINQFTSRFFYKDSLIYFICKVKKVRFDMKSISINKDVINLSLIFNKKVIPVKFCIVRDREVKLLEGSTNKLLLIDIEGYDAENPMKITPDLVLRNSKIEIGNKPQLIYIGYSFKPIRRLLNHEKIIKASAEIEDDDELRLYVSSFKFSFCYLKEKKKLVCISDIGIQKDVTSDEQLKEYVMLVERILINYFQTEGLNDKHVDMDINKDRLFKKILKKNGVRFIGGGYEMEDGEYFDFLSKHIDSSEKHFYLDYENIKDGYLTHDEIMDRFLNG</sequence>